<dbReference type="GO" id="GO:0045505">
    <property type="term" value="F:dynein intermediate chain binding"/>
    <property type="evidence" value="ECO:0007669"/>
    <property type="project" value="TreeGrafter"/>
</dbReference>
<dbReference type="InterPro" id="IPR001372">
    <property type="entry name" value="Dynein_light_chain_typ-1/2"/>
</dbReference>
<dbReference type="Gene3D" id="3.30.740.10">
    <property type="entry name" value="Protein Inhibitor Of Neuronal Nitric Oxide Synthase"/>
    <property type="match status" value="1"/>
</dbReference>
<accession>A0A9W7CZI2</accession>
<evidence type="ECO:0000256" key="1">
    <source>
        <dbReference type="SAM" id="MobiDB-lite"/>
    </source>
</evidence>
<feature type="compositionally biased region" description="Polar residues" evidence="1">
    <location>
        <begin position="71"/>
        <end position="89"/>
    </location>
</feature>
<feature type="region of interest" description="Disordered" evidence="1">
    <location>
        <begin position="26"/>
        <end position="89"/>
    </location>
</feature>
<protein>
    <submittedName>
        <fullName evidence="2">Unnamed protein product</fullName>
    </submittedName>
</protein>
<dbReference type="FunFam" id="3.30.740.10:FF:000006">
    <property type="entry name" value="Dynein light chain"/>
    <property type="match status" value="1"/>
</dbReference>
<dbReference type="AlphaFoldDB" id="A0A9W7CZI2"/>
<dbReference type="PANTHER" id="PTHR11886">
    <property type="entry name" value="DYNEIN LIGHT CHAIN"/>
    <property type="match status" value="1"/>
</dbReference>
<dbReference type="GO" id="GO:0005868">
    <property type="term" value="C:cytoplasmic dynein complex"/>
    <property type="evidence" value="ECO:0007669"/>
    <property type="project" value="TreeGrafter"/>
</dbReference>
<feature type="compositionally biased region" description="Low complexity" evidence="1">
    <location>
        <begin position="425"/>
        <end position="437"/>
    </location>
</feature>
<dbReference type="OrthoDB" id="158009at2759"/>
<dbReference type="Proteomes" id="UP001165121">
    <property type="component" value="Unassembled WGS sequence"/>
</dbReference>
<reference evidence="2" key="1">
    <citation type="submission" date="2023-04" db="EMBL/GenBank/DDBJ databases">
        <title>Phytophthora fragariaefolia NBRC 109709.</title>
        <authorList>
            <person name="Ichikawa N."/>
            <person name="Sato H."/>
            <person name="Tonouchi N."/>
        </authorList>
    </citation>
    <scope>NUCLEOTIDE SEQUENCE</scope>
    <source>
        <strain evidence="2">NBRC 109709</strain>
    </source>
</reference>
<name>A0A9W7CZI2_9STRA</name>
<keyword evidence="3" id="KW-1185">Reference proteome</keyword>
<dbReference type="InterPro" id="IPR037177">
    <property type="entry name" value="DLC_sf"/>
</dbReference>
<dbReference type="SMART" id="SM01375">
    <property type="entry name" value="Dynein_light"/>
    <property type="match status" value="1"/>
</dbReference>
<dbReference type="EMBL" id="BSXT01002495">
    <property type="protein sequence ID" value="GMF49145.1"/>
    <property type="molecule type" value="Genomic_DNA"/>
</dbReference>
<dbReference type="CDD" id="cd21450">
    <property type="entry name" value="DLC-like_DYNLL1-like"/>
    <property type="match status" value="1"/>
</dbReference>
<dbReference type="GO" id="GO:0007017">
    <property type="term" value="P:microtubule-based process"/>
    <property type="evidence" value="ECO:0007669"/>
    <property type="project" value="InterPro"/>
</dbReference>
<dbReference type="SUPFAM" id="SSF54648">
    <property type="entry name" value="DLC"/>
    <property type="match status" value="1"/>
</dbReference>
<dbReference type="PANTHER" id="PTHR11886:SF35">
    <property type="entry name" value="DYNEIN LIGHT CHAIN"/>
    <property type="match status" value="1"/>
</dbReference>
<evidence type="ECO:0000313" key="3">
    <source>
        <dbReference type="Proteomes" id="UP001165121"/>
    </source>
</evidence>
<gene>
    <name evidence="2" type="ORF">Pfra01_001929400</name>
</gene>
<comment type="caution">
    <text evidence="2">The sequence shown here is derived from an EMBL/GenBank/DDBJ whole genome shotgun (WGS) entry which is preliminary data.</text>
</comment>
<dbReference type="Pfam" id="PF01221">
    <property type="entry name" value="Dynein_light"/>
    <property type="match status" value="1"/>
</dbReference>
<proteinExistence type="predicted"/>
<evidence type="ECO:0000313" key="2">
    <source>
        <dbReference type="EMBL" id="GMF49145.1"/>
    </source>
</evidence>
<feature type="region of interest" description="Disordered" evidence="1">
    <location>
        <begin position="425"/>
        <end position="460"/>
    </location>
</feature>
<organism evidence="2 3">
    <name type="scientific">Phytophthora fragariaefolia</name>
    <dbReference type="NCBI Taxonomy" id="1490495"/>
    <lineage>
        <taxon>Eukaryota</taxon>
        <taxon>Sar</taxon>
        <taxon>Stramenopiles</taxon>
        <taxon>Oomycota</taxon>
        <taxon>Peronosporomycetes</taxon>
        <taxon>Peronosporales</taxon>
        <taxon>Peronosporaceae</taxon>
        <taxon>Phytophthora</taxon>
    </lineage>
</organism>
<sequence>MCPKVSANCQVCHAFEIQAPVRQNLMNETSGGTSPARRPASDIPSLRIFGDHSLDKKLTSPPRLANRSEDNNATDPQLQCSNSSDSKWSNLERDGAPGVIILDGTDHTGASSSGFPLLPSPLHPHSNNVMTLSGGYSVGSSSPLTIPVSNGGGVGSGIATHSDWNVISSNSFDDTYLDNDYSSTGITSSSSTSSLCHLNEPMTKLALDTEDHDLPVISMSYPGTSWFLGGKSEVEGNNSFTLPTLGGLTPQSQTSCATTAPGGTSCSISTSSFHSTGADYSKSTGKLPGDTLPCTSDAPSPVQMESFTPCHSHALEPSELLFEDMSTWNGGPAEVYDNQHYHQQHGQPSYNVSSHLTAPNGYLYFDGASTNATTMATPLHDYASLQHHHLHSNTPPAQSMYRGMMQSHDETFRANTRWMANNQYATPSTASSASTSSGKCHDSNVRTGNHTRGPLSDVDEGQAIKRMLRSSTPNQHHNVSCFHSSGSSQEANNSMNGNVMSLPDSNPVATNQSAKIQLLTALNDCYWKNGRKNLQCFPSCPEHHDFYSMKMNNRKHSSVGVCRGPVYCHAFTNAAEFLPASSTQHAKHEHGSRIPCGGNSAREVFVLGRFERVPQQESTNLLEKLNTPPSFSNAAVFEQFRFTCFQAVEMEERRVLVPESPHDSATSASDSKLDSLAGDLKKRFIRSTWFFLPDVWKVQPMLKKKRKATRSAPAQTFPFSVLDPDCRPGQAQVLERQHSARTQAAKRSQEALVESPVAVLCKSIESVVKELTDGHLDLKRRRISTCTTQLVIAMGPPDASKAAGEDGAASDVQQDGVGKVPKITILRLELGTAMKDEAVAHLIQILQTTPNAIEKDIATDMKKYFDQKYGQTWHCIVGKGFGCSIAYDTQFLLFFRADQQYVLLFKSTE</sequence>
<feature type="compositionally biased region" description="Basic and acidic residues" evidence="1">
    <location>
        <begin position="49"/>
        <end position="58"/>
    </location>
</feature>